<reference evidence="1" key="2">
    <citation type="journal article" date="2014" name="ISME J.">
        <title>Microbial stratification in low pH oxic and suboxic macroscopic growths along an acid mine drainage.</title>
        <authorList>
            <person name="Mendez-Garcia C."/>
            <person name="Mesa V."/>
            <person name="Sprenger R.R."/>
            <person name="Richter M."/>
            <person name="Diez M.S."/>
            <person name="Solano J."/>
            <person name="Bargiela R."/>
            <person name="Golyshina O.V."/>
            <person name="Manteca A."/>
            <person name="Ramos J.L."/>
            <person name="Gallego J.R."/>
            <person name="Llorente I."/>
            <person name="Martins Dos Santos V.A."/>
            <person name="Jensen O.N."/>
            <person name="Pelaez A.I."/>
            <person name="Sanchez J."/>
            <person name="Ferrer M."/>
        </authorList>
    </citation>
    <scope>NUCLEOTIDE SEQUENCE</scope>
</reference>
<protein>
    <submittedName>
        <fullName evidence="1">Glycosyl hydrolase, BNR repeat-containing protein</fullName>
    </submittedName>
</protein>
<organism evidence="1">
    <name type="scientific">mine drainage metagenome</name>
    <dbReference type="NCBI Taxonomy" id="410659"/>
    <lineage>
        <taxon>unclassified sequences</taxon>
        <taxon>metagenomes</taxon>
        <taxon>ecological metagenomes</taxon>
    </lineage>
</organism>
<dbReference type="InterPro" id="IPR052025">
    <property type="entry name" value="Xyloglucanase_GH74"/>
</dbReference>
<dbReference type="PANTHER" id="PTHR43739:SF5">
    <property type="entry name" value="EXO-ALPHA-SIALIDASE"/>
    <property type="match status" value="1"/>
</dbReference>
<gene>
    <name evidence="1" type="ORF">B2A_08905</name>
</gene>
<dbReference type="SUPFAM" id="SSF50939">
    <property type="entry name" value="Sialidases"/>
    <property type="match status" value="1"/>
</dbReference>
<dbReference type="PANTHER" id="PTHR43739">
    <property type="entry name" value="XYLOGLUCANASE (EUROFUNG)"/>
    <property type="match status" value="1"/>
</dbReference>
<accession>T1AWD2</accession>
<feature type="non-terminal residue" evidence="1">
    <location>
        <position position="306"/>
    </location>
</feature>
<name>T1AWD2_9ZZZZ</name>
<reference evidence="1" key="1">
    <citation type="submission" date="2013-08" db="EMBL/GenBank/DDBJ databases">
        <authorList>
            <person name="Mendez C."/>
            <person name="Richter M."/>
            <person name="Ferrer M."/>
            <person name="Sanchez J."/>
        </authorList>
    </citation>
    <scope>NUCLEOTIDE SEQUENCE</scope>
</reference>
<feature type="non-terminal residue" evidence="1">
    <location>
        <position position="1"/>
    </location>
</feature>
<sequence length="306" mass="34047">PSNPNIIYATTDDGDLTRFNRMTRRARSINPYVRDILTGDILSGKVLAKQKYRFDWTSPIAVSPNDPNSIYIGADVVFHSTNGGRHWTVISPDLTRDVKAKQGPTGGPVTKDISGAETYDTIQSITLAPTNPHVIWVGTDDGWVWVSRHGGKHWTKVTPSGAPQWARVYHVTVSPFHAGTAFAAFDAHELGNNHPYVFRTDNYGRSWHRITRGLPDASVLVVRQDPNDASLLMAGTMQGLYYSQDGGRLWRPLHANLTTAAVFDLQFVKPLHSLVLATHGRGMWILDNLRPIEELTPVVARQPFHL</sequence>
<evidence type="ECO:0000313" key="1">
    <source>
        <dbReference type="EMBL" id="EQD46405.1"/>
    </source>
</evidence>
<dbReference type="InterPro" id="IPR036278">
    <property type="entry name" value="Sialidase_sf"/>
</dbReference>
<dbReference type="InterPro" id="IPR015943">
    <property type="entry name" value="WD40/YVTN_repeat-like_dom_sf"/>
</dbReference>
<comment type="caution">
    <text evidence="1">The sequence shown here is derived from an EMBL/GenBank/DDBJ whole genome shotgun (WGS) entry which is preliminary data.</text>
</comment>
<dbReference type="CDD" id="cd15482">
    <property type="entry name" value="Sialidase_non-viral"/>
    <property type="match status" value="1"/>
</dbReference>
<proteinExistence type="predicted"/>
<dbReference type="AlphaFoldDB" id="T1AWD2"/>
<dbReference type="GO" id="GO:0016787">
    <property type="term" value="F:hydrolase activity"/>
    <property type="evidence" value="ECO:0007669"/>
    <property type="project" value="UniProtKB-KW"/>
</dbReference>
<dbReference type="EMBL" id="AUZZ01006423">
    <property type="protein sequence ID" value="EQD46405.1"/>
    <property type="molecule type" value="Genomic_DNA"/>
</dbReference>
<dbReference type="Gene3D" id="2.130.10.10">
    <property type="entry name" value="YVTN repeat-like/Quinoprotein amine dehydrogenase"/>
    <property type="match status" value="1"/>
</dbReference>
<dbReference type="GO" id="GO:0010411">
    <property type="term" value="P:xyloglucan metabolic process"/>
    <property type="evidence" value="ECO:0007669"/>
    <property type="project" value="TreeGrafter"/>
</dbReference>
<keyword evidence="1" id="KW-0378">Hydrolase</keyword>